<sequence length="393" mass="43845">MSRCDCPAPGQSISLSRVVLNANPNHLTPCSDFPFTQKPSSSQIALSLAVATQSTLSITHPRVPASEMAFLDGEVPLAGSETPAIKRNKAMREEAGRRSSLGSRGRRTSSMHGNLRAPPHPDISPSEWYRHINPELPDPIRMRTLLMWGADMLAKQTKDRCEQRAGGKAGGAAVTGPTENEIAIMKAQQRVLENLMNKKTDVTWEHSRSDRAGTQQAKPKPNPQNVEVMERIRETEEEIRILEEEERAWDALNKDVIMNHARTVDAFPVKDRPFTAEEAEIDLSALNLNDREFVKEYLEEDGSTAGKEGTRSVEEDVQNCGKDVQQECEDLRLSVHRYQNTVHKIYSIQDIAMRYADDLFEHIAGAIEARESRGTTQPMEPMDLLRALAVGGK</sequence>
<protein>
    <submittedName>
        <fullName evidence="3">Uncharacterized protein</fullName>
    </submittedName>
</protein>
<keyword evidence="1" id="KW-0175">Coiled coil</keyword>
<accession>A0A138ZY61</accession>
<evidence type="ECO:0000256" key="2">
    <source>
        <dbReference type="SAM" id="MobiDB-lite"/>
    </source>
</evidence>
<evidence type="ECO:0000313" key="3">
    <source>
        <dbReference type="EMBL" id="KXS09438.1"/>
    </source>
</evidence>
<dbReference type="PANTHER" id="PTHR14778">
    <property type="entry name" value="KINETOCHORE-ASSOCIATED PROTEIN DSN1 HOMOLOG"/>
    <property type="match status" value="1"/>
</dbReference>
<evidence type="ECO:0000256" key="1">
    <source>
        <dbReference type="SAM" id="Coils"/>
    </source>
</evidence>
<dbReference type="OrthoDB" id="3364649at2759"/>
<gene>
    <name evidence="3" type="ORF">M427DRAFT_230119</name>
</gene>
<reference evidence="3 4" key="1">
    <citation type="journal article" date="2015" name="Genome Biol. Evol.">
        <title>Phylogenomic analyses indicate that early fungi evolved digesting cell walls of algal ancestors of land plants.</title>
        <authorList>
            <person name="Chang Y."/>
            <person name="Wang S."/>
            <person name="Sekimoto S."/>
            <person name="Aerts A.L."/>
            <person name="Choi C."/>
            <person name="Clum A."/>
            <person name="LaButti K.M."/>
            <person name="Lindquist E.A."/>
            <person name="Yee Ngan C."/>
            <person name="Ohm R.A."/>
            <person name="Salamov A.A."/>
            <person name="Grigoriev I.V."/>
            <person name="Spatafora J.W."/>
            <person name="Berbee M.L."/>
        </authorList>
    </citation>
    <scope>NUCLEOTIDE SEQUENCE [LARGE SCALE GENOMIC DNA]</scope>
    <source>
        <strain evidence="3 4">JEL478</strain>
    </source>
</reference>
<organism evidence="3 4">
    <name type="scientific">Gonapodya prolifera (strain JEL478)</name>
    <name type="common">Monoblepharis prolifera</name>
    <dbReference type="NCBI Taxonomy" id="1344416"/>
    <lineage>
        <taxon>Eukaryota</taxon>
        <taxon>Fungi</taxon>
        <taxon>Fungi incertae sedis</taxon>
        <taxon>Chytridiomycota</taxon>
        <taxon>Chytridiomycota incertae sedis</taxon>
        <taxon>Monoblepharidomycetes</taxon>
        <taxon>Monoblepharidales</taxon>
        <taxon>Gonapodyaceae</taxon>
        <taxon>Gonapodya</taxon>
    </lineage>
</organism>
<dbReference type="Proteomes" id="UP000070544">
    <property type="component" value="Unassembled WGS sequence"/>
</dbReference>
<keyword evidence="4" id="KW-1185">Reference proteome</keyword>
<dbReference type="OMA" id="VIMNHAR"/>
<name>A0A138ZY61_GONPJ</name>
<feature type="coiled-coil region" evidence="1">
    <location>
        <begin position="225"/>
        <end position="252"/>
    </location>
</feature>
<feature type="region of interest" description="Disordered" evidence="2">
    <location>
        <begin position="86"/>
        <end position="122"/>
    </location>
</feature>
<dbReference type="EMBL" id="KQ965864">
    <property type="protein sequence ID" value="KXS09438.1"/>
    <property type="molecule type" value="Genomic_DNA"/>
</dbReference>
<evidence type="ECO:0000313" key="4">
    <source>
        <dbReference type="Proteomes" id="UP000070544"/>
    </source>
</evidence>
<proteinExistence type="predicted"/>
<dbReference type="GO" id="GO:0000444">
    <property type="term" value="C:MIS12/MIND type complex"/>
    <property type="evidence" value="ECO:0007669"/>
    <property type="project" value="InterPro"/>
</dbReference>
<dbReference type="InterPro" id="IPR013218">
    <property type="entry name" value="Dsn1/Mis13"/>
</dbReference>
<dbReference type="GO" id="GO:0051301">
    <property type="term" value="P:cell division"/>
    <property type="evidence" value="ECO:0007669"/>
    <property type="project" value="InterPro"/>
</dbReference>
<dbReference type="PANTHER" id="PTHR14778:SF2">
    <property type="entry name" value="KINETOCHORE-ASSOCIATED PROTEIN DSN1 HOMOLOG"/>
    <property type="match status" value="1"/>
</dbReference>
<dbReference type="Pfam" id="PF08202">
    <property type="entry name" value="MIS13"/>
    <property type="match status" value="1"/>
</dbReference>
<dbReference type="STRING" id="1344416.A0A138ZY61"/>
<dbReference type="AlphaFoldDB" id="A0A138ZY61"/>
<feature type="region of interest" description="Disordered" evidence="2">
    <location>
        <begin position="205"/>
        <end position="225"/>
    </location>
</feature>
<dbReference type="GO" id="GO:0007059">
    <property type="term" value="P:chromosome segregation"/>
    <property type="evidence" value="ECO:0007669"/>
    <property type="project" value="InterPro"/>
</dbReference>